<keyword evidence="1" id="KW-0812">Transmembrane</keyword>
<evidence type="ECO:0000313" key="3">
    <source>
        <dbReference type="WBParaSite" id="PEQ_0001053101-mRNA-1"/>
    </source>
</evidence>
<keyword evidence="2" id="KW-1185">Reference proteome</keyword>
<organism evidence="2 3">
    <name type="scientific">Parascaris equorum</name>
    <name type="common">Equine roundworm</name>
    <dbReference type="NCBI Taxonomy" id="6256"/>
    <lineage>
        <taxon>Eukaryota</taxon>
        <taxon>Metazoa</taxon>
        <taxon>Ecdysozoa</taxon>
        <taxon>Nematoda</taxon>
        <taxon>Chromadorea</taxon>
        <taxon>Rhabditida</taxon>
        <taxon>Spirurina</taxon>
        <taxon>Ascaridomorpha</taxon>
        <taxon>Ascaridoidea</taxon>
        <taxon>Ascarididae</taxon>
        <taxon>Parascaris</taxon>
    </lineage>
</organism>
<proteinExistence type="predicted"/>
<name>A0A914S8M6_PAREQ</name>
<sequence length="52" mass="5414">MGGGGMQTVGRIIQIGLIGQIGGISGIGGIIGTPMRGQQQQHLKLDPVWFLK</sequence>
<accession>A0A914S8M6</accession>
<evidence type="ECO:0000313" key="2">
    <source>
        <dbReference type="Proteomes" id="UP000887564"/>
    </source>
</evidence>
<dbReference type="Proteomes" id="UP000887564">
    <property type="component" value="Unplaced"/>
</dbReference>
<keyword evidence="1" id="KW-0472">Membrane</keyword>
<dbReference type="AlphaFoldDB" id="A0A914S8M6"/>
<evidence type="ECO:0000256" key="1">
    <source>
        <dbReference type="SAM" id="Phobius"/>
    </source>
</evidence>
<dbReference type="WBParaSite" id="PEQ_0001053101-mRNA-1">
    <property type="protein sequence ID" value="PEQ_0001053101-mRNA-1"/>
    <property type="gene ID" value="PEQ_0001053101"/>
</dbReference>
<protein>
    <submittedName>
        <fullName evidence="3">Uncharacterized protein</fullName>
    </submittedName>
</protein>
<feature type="transmembrane region" description="Helical" evidence="1">
    <location>
        <begin position="12"/>
        <end position="32"/>
    </location>
</feature>
<keyword evidence="1" id="KW-1133">Transmembrane helix</keyword>
<reference evidence="3" key="1">
    <citation type="submission" date="2022-11" db="UniProtKB">
        <authorList>
            <consortium name="WormBaseParasite"/>
        </authorList>
    </citation>
    <scope>IDENTIFICATION</scope>
</reference>